<dbReference type="InterPro" id="IPR002328">
    <property type="entry name" value="ADH_Zn_CS"/>
</dbReference>
<keyword evidence="3 5" id="KW-0862">Zinc</keyword>
<keyword evidence="2 5" id="KW-0479">Metal-binding</keyword>
<evidence type="ECO:0000256" key="1">
    <source>
        <dbReference type="ARBA" id="ARBA00001947"/>
    </source>
</evidence>
<dbReference type="OrthoDB" id="1879366at2759"/>
<name>A0A397VWP0_9GLOM</name>
<reference evidence="7 8" key="1">
    <citation type="submission" date="2018-06" db="EMBL/GenBank/DDBJ databases">
        <title>Comparative genomics reveals the genomic features of Rhizophagus irregularis, R. cerebriforme, R. diaphanum and Gigaspora rosea, and their symbiotic lifestyle signature.</title>
        <authorList>
            <person name="Morin E."/>
            <person name="San Clemente H."/>
            <person name="Chen E.C.H."/>
            <person name="De La Providencia I."/>
            <person name="Hainaut M."/>
            <person name="Kuo A."/>
            <person name="Kohler A."/>
            <person name="Murat C."/>
            <person name="Tang N."/>
            <person name="Roy S."/>
            <person name="Loubradou J."/>
            <person name="Henrissat B."/>
            <person name="Grigoriev I.V."/>
            <person name="Corradi N."/>
            <person name="Roux C."/>
            <person name="Martin F.M."/>
        </authorList>
    </citation>
    <scope>NUCLEOTIDE SEQUENCE [LARGE SCALE GENOMIC DNA]</scope>
    <source>
        <strain evidence="7 8">DAOM 194757</strain>
    </source>
</reference>
<dbReference type="InterPro" id="IPR013149">
    <property type="entry name" value="ADH-like_C"/>
</dbReference>
<evidence type="ECO:0000256" key="5">
    <source>
        <dbReference type="RuleBase" id="RU361277"/>
    </source>
</evidence>
<sequence>MAEKFHGYAAFNKEGILKPYSYTPKPLDDEDIEVEITHCGICGTDLHTIRSPRGLTTYPIIVGHEIVGKVSKKGSKVNNFNIGDRVGIGYQVYSCGKCDECTAGYNQLCPKRVFTINDKWKDAEGVQYQAHGGYADKIRAHSNSVFHIPKEISSAEACPLLCAGLTTFVPLKRHKVGPGKKVGILGIGGLGHLAIQWAAKMGAEVIAISQSDKKRDEANKFGATNFLNASDPNDVEKFTRSLDIIFSTSNGSNTDWNKYIGLIKNHGTLFLLGVPDVPIPIPAFAFLRFIKVEGSLTGGSQDMRDMLEFAVKHNVRPLIQTTPMKDVNEGIKMMHNGKAKYRVVLEN</sequence>
<dbReference type="InterPro" id="IPR020843">
    <property type="entry name" value="ER"/>
</dbReference>
<dbReference type="SUPFAM" id="SSF51735">
    <property type="entry name" value="NAD(P)-binding Rossmann-fold domains"/>
    <property type="match status" value="1"/>
</dbReference>
<dbReference type="InterPro" id="IPR047109">
    <property type="entry name" value="CAD-like"/>
</dbReference>
<organism evidence="7 8">
    <name type="scientific">Gigaspora rosea</name>
    <dbReference type="NCBI Taxonomy" id="44941"/>
    <lineage>
        <taxon>Eukaryota</taxon>
        <taxon>Fungi</taxon>
        <taxon>Fungi incertae sedis</taxon>
        <taxon>Mucoromycota</taxon>
        <taxon>Glomeromycotina</taxon>
        <taxon>Glomeromycetes</taxon>
        <taxon>Diversisporales</taxon>
        <taxon>Gigasporaceae</taxon>
        <taxon>Gigaspora</taxon>
    </lineage>
</organism>
<evidence type="ECO:0000313" key="8">
    <source>
        <dbReference type="Proteomes" id="UP000266673"/>
    </source>
</evidence>
<keyword evidence="8" id="KW-1185">Reference proteome</keyword>
<dbReference type="Gene3D" id="3.90.180.10">
    <property type="entry name" value="Medium-chain alcohol dehydrogenases, catalytic domain"/>
    <property type="match status" value="1"/>
</dbReference>
<comment type="cofactor">
    <cofactor evidence="1 5">
        <name>Zn(2+)</name>
        <dbReference type="ChEBI" id="CHEBI:29105"/>
    </cofactor>
</comment>
<dbReference type="SMART" id="SM00829">
    <property type="entry name" value="PKS_ER"/>
    <property type="match status" value="1"/>
</dbReference>
<evidence type="ECO:0000256" key="2">
    <source>
        <dbReference type="ARBA" id="ARBA00022723"/>
    </source>
</evidence>
<dbReference type="InterPro" id="IPR036291">
    <property type="entry name" value="NAD(P)-bd_dom_sf"/>
</dbReference>
<dbReference type="GO" id="GO:0016616">
    <property type="term" value="F:oxidoreductase activity, acting on the CH-OH group of donors, NAD or NADP as acceptor"/>
    <property type="evidence" value="ECO:0007669"/>
    <property type="project" value="InterPro"/>
</dbReference>
<comment type="caution">
    <text evidence="7">The sequence shown here is derived from an EMBL/GenBank/DDBJ whole genome shotgun (WGS) entry which is preliminary data.</text>
</comment>
<dbReference type="Gene3D" id="3.40.50.720">
    <property type="entry name" value="NAD(P)-binding Rossmann-like Domain"/>
    <property type="match status" value="1"/>
</dbReference>
<evidence type="ECO:0000259" key="6">
    <source>
        <dbReference type="SMART" id="SM00829"/>
    </source>
</evidence>
<dbReference type="PROSITE" id="PS00059">
    <property type="entry name" value="ADH_ZINC"/>
    <property type="match status" value="1"/>
</dbReference>
<comment type="similarity">
    <text evidence="5">Belongs to the zinc-containing alcohol dehydrogenase family.</text>
</comment>
<dbReference type="InterPro" id="IPR011032">
    <property type="entry name" value="GroES-like_sf"/>
</dbReference>
<dbReference type="GO" id="GO:0008270">
    <property type="term" value="F:zinc ion binding"/>
    <property type="evidence" value="ECO:0007669"/>
    <property type="project" value="InterPro"/>
</dbReference>
<dbReference type="AlphaFoldDB" id="A0A397VWP0"/>
<dbReference type="Proteomes" id="UP000266673">
    <property type="component" value="Unassembled WGS sequence"/>
</dbReference>
<accession>A0A397VWP0</accession>
<dbReference type="Pfam" id="PF00107">
    <property type="entry name" value="ADH_zinc_N"/>
    <property type="match status" value="1"/>
</dbReference>
<keyword evidence="4" id="KW-0560">Oxidoreductase</keyword>
<dbReference type="STRING" id="44941.A0A397VWP0"/>
<dbReference type="PANTHER" id="PTHR42683">
    <property type="entry name" value="ALDEHYDE REDUCTASE"/>
    <property type="match status" value="1"/>
</dbReference>
<evidence type="ECO:0000313" key="7">
    <source>
        <dbReference type="EMBL" id="RIB23426.1"/>
    </source>
</evidence>
<feature type="domain" description="Enoyl reductase (ER)" evidence="6">
    <location>
        <begin position="15"/>
        <end position="345"/>
    </location>
</feature>
<evidence type="ECO:0000256" key="4">
    <source>
        <dbReference type="ARBA" id="ARBA00023002"/>
    </source>
</evidence>
<proteinExistence type="inferred from homology"/>
<dbReference type="EMBL" id="QKWP01000263">
    <property type="protein sequence ID" value="RIB23426.1"/>
    <property type="molecule type" value="Genomic_DNA"/>
</dbReference>
<dbReference type="Pfam" id="PF08240">
    <property type="entry name" value="ADH_N"/>
    <property type="match status" value="1"/>
</dbReference>
<dbReference type="SUPFAM" id="SSF50129">
    <property type="entry name" value="GroES-like"/>
    <property type="match status" value="1"/>
</dbReference>
<dbReference type="FunFam" id="3.40.50.720:FF:000022">
    <property type="entry name" value="Cinnamyl alcohol dehydrogenase"/>
    <property type="match status" value="1"/>
</dbReference>
<protein>
    <submittedName>
        <fullName evidence="7">Chaperonin 10-like protein</fullName>
    </submittedName>
</protein>
<dbReference type="CDD" id="cd05283">
    <property type="entry name" value="CAD1"/>
    <property type="match status" value="1"/>
</dbReference>
<evidence type="ECO:0000256" key="3">
    <source>
        <dbReference type="ARBA" id="ARBA00022833"/>
    </source>
</evidence>
<dbReference type="InterPro" id="IPR013154">
    <property type="entry name" value="ADH-like_N"/>
</dbReference>
<gene>
    <name evidence="7" type="ORF">C2G38_2013947</name>
</gene>